<protein>
    <submittedName>
        <fullName evidence="2">Uncharacterized protein</fullName>
    </submittedName>
</protein>
<feature type="region of interest" description="Disordered" evidence="1">
    <location>
        <begin position="1"/>
        <end position="25"/>
    </location>
</feature>
<sequence>MIGACQATNTYGKEKNSVQKINKSSKEGKVIFNMHGVKMKGFLIRGMFGGQEGGPSPIDQPKKTRKKKLKNIIDHAPMTVSGLIGKGIENVTKVPKYTKDPINP</sequence>
<name>A0AAV1B9V9_VICFA</name>
<gene>
    <name evidence="2" type="ORF">VFH_VI082280</name>
</gene>
<proteinExistence type="predicted"/>
<dbReference type="Proteomes" id="UP001157006">
    <property type="component" value="Chromosome 6"/>
</dbReference>
<dbReference type="EMBL" id="OX451741">
    <property type="protein sequence ID" value="CAI8617552.1"/>
    <property type="molecule type" value="Genomic_DNA"/>
</dbReference>
<reference evidence="2 3" key="1">
    <citation type="submission" date="2023-01" db="EMBL/GenBank/DDBJ databases">
        <authorList>
            <person name="Kreplak J."/>
        </authorList>
    </citation>
    <scope>NUCLEOTIDE SEQUENCE [LARGE SCALE GENOMIC DNA]</scope>
</reference>
<evidence type="ECO:0000313" key="3">
    <source>
        <dbReference type="Proteomes" id="UP001157006"/>
    </source>
</evidence>
<organism evidence="2 3">
    <name type="scientific">Vicia faba</name>
    <name type="common">Broad bean</name>
    <name type="synonym">Faba vulgaris</name>
    <dbReference type="NCBI Taxonomy" id="3906"/>
    <lineage>
        <taxon>Eukaryota</taxon>
        <taxon>Viridiplantae</taxon>
        <taxon>Streptophyta</taxon>
        <taxon>Embryophyta</taxon>
        <taxon>Tracheophyta</taxon>
        <taxon>Spermatophyta</taxon>
        <taxon>Magnoliopsida</taxon>
        <taxon>eudicotyledons</taxon>
        <taxon>Gunneridae</taxon>
        <taxon>Pentapetalae</taxon>
        <taxon>rosids</taxon>
        <taxon>fabids</taxon>
        <taxon>Fabales</taxon>
        <taxon>Fabaceae</taxon>
        <taxon>Papilionoideae</taxon>
        <taxon>50 kb inversion clade</taxon>
        <taxon>NPAAA clade</taxon>
        <taxon>Hologalegina</taxon>
        <taxon>IRL clade</taxon>
        <taxon>Fabeae</taxon>
        <taxon>Vicia</taxon>
    </lineage>
</organism>
<keyword evidence="3" id="KW-1185">Reference proteome</keyword>
<accession>A0AAV1B9V9</accession>
<feature type="compositionally biased region" description="Polar residues" evidence="1">
    <location>
        <begin position="1"/>
        <end position="11"/>
    </location>
</feature>
<dbReference type="AlphaFoldDB" id="A0AAV1B9V9"/>
<evidence type="ECO:0000256" key="1">
    <source>
        <dbReference type="SAM" id="MobiDB-lite"/>
    </source>
</evidence>
<evidence type="ECO:0000313" key="2">
    <source>
        <dbReference type="EMBL" id="CAI8617552.1"/>
    </source>
</evidence>